<dbReference type="RefSeq" id="WP_125012885.1">
    <property type="nucleotide sequence ID" value="NZ_RQVR01000010.1"/>
</dbReference>
<proteinExistence type="predicted"/>
<protein>
    <recommendedName>
        <fullName evidence="1">DNA-directed DNA polymerase</fullName>
        <ecNumber evidence="1">2.7.7.7</ecNumber>
    </recommendedName>
</protein>
<dbReference type="Pfam" id="PF02811">
    <property type="entry name" value="PHP"/>
    <property type="match status" value="1"/>
</dbReference>
<keyword evidence="5" id="KW-0239">DNA-directed DNA polymerase</keyword>
<feature type="domain" description="Polymerase/histidinol phosphatase N-terminal" evidence="7">
    <location>
        <begin position="1"/>
        <end position="68"/>
    </location>
</feature>
<name>A0A3P3W8G8_9FLAO</name>
<dbReference type="InterPro" id="IPR016195">
    <property type="entry name" value="Pol/histidinol_Pase-like"/>
</dbReference>
<evidence type="ECO:0000256" key="3">
    <source>
        <dbReference type="ARBA" id="ARBA00022695"/>
    </source>
</evidence>
<dbReference type="InterPro" id="IPR004013">
    <property type="entry name" value="PHP_dom"/>
</dbReference>
<dbReference type="GO" id="GO:0006260">
    <property type="term" value="P:DNA replication"/>
    <property type="evidence" value="ECO:0007669"/>
    <property type="project" value="UniProtKB-KW"/>
</dbReference>
<dbReference type="SMART" id="SM00481">
    <property type="entry name" value="POLIIIAc"/>
    <property type="match status" value="1"/>
</dbReference>
<dbReference type="GO" id="GO:0008408">
    <property type="term" value="F:3'-5' exonuclease activity"/>
    <property type="evidence" value="ECO:0007669"/>
    <property type="project" value="InterPro"/>
</dbReference>
<keyword evidence="9" id="KW-1185">Reference proteome</keyword>
<keyword evidence="4" id="KW-0235">DNA replication</keyword>
<dbReference type="InterPro" id="IPR040982">
    <property type="entry name" value="DNA_pol3_finger"/>
</dbReference>
<dbReference type="SUPFAM" id="SSF89550">
    <property type="entry name" value="PHP domain-like"/>
    <property type="match status" value="1"/>
</dbReference>
<dbReference type="GO" id="GO:0003887">
    <property type="term" value="F:DNA-directed DNA polymerase activity"/>
    <property type="evidence" value="ECO:0007669"/>
    <property type="project" value="UniProtKB-KW"/>
</dbReference>
<dbReference type="Proteomes" id="UP000271937">
    <property type="component" value="Unassembled WGS sequence"/>
</dbReference>
<gene>
    <name evidence="8" type="primary">dnaE</name>
    <name evidence="8" type="ORF">EG849_09685</name>
</gene>
<dbReference type="Pfam" id="PF07733">
    <property type="entry name" value="DNA_pol3_alpha"/>
    <property type="match status" value="1"/>
</dbReference>
<dbReference type="OrthoDB" id="9803237at2"/>
<evidence type="ECO:0000259" key="7">
    <source>
        <dbReference type="SMART" id="SM00481"/>
    </source>
</evidence>
<dbReference type="AlphaFoldDB" id="A0A3P3W8G8"/>
<dbReference type="Pfam" id="PF14579">
    <property type="entry name" value="HHH_6"/>
    <property type="match status" value="1"/>
</dbReference>
<evidence type="ECO:0000256" key="5">
    <source>
        <dbReference type="ARBA" id="ARBA00022932"/>
    </source>
</evidence>
<dbReference type="PANTHER" id="PTHR32294">
    <property type="entry name" value="DNA POLYMERASE III SUBUNIT ALPHA"/>
    <property type="match status" value="1"/>
</dbReference>
<accession>A0A3P3W8G8</accession>
<dbReference type="InterPro" id="IPR029460">
    <property type="entry name" value="DNAPol_HHH"/>
</dbReference>
<dbReference type="Pfam" id="PF17657">
    <property type="entry name" value="DNA_pol3_finger"/>
    <property type="match status" value="1"/>
</dbReference>
<organism evidence="8 9">
    <name type="scientific">Flavobacterium macacae</name>
    <dbReference type="NCBI Taxonomy" id="2488993"/>
    <lineage>
        <taxon>Bacteria</taxon>
        <taxon>Pseudomonadati</taxon>
        <taxon>Bacteroidota</taxon>
        <taxon>Flavobacteriia</taxon>
        <taxon>Flavobacteriales</taxon>
        <taxon>Flavobacteriaceae</taxon>
        <taxon>Flavobacterium</taxon>
    </lineage>
</organism>
<comment type="catalytic activity">
    <reaction evidence="6">
        <text>DNA(n) + a 2'-deoxyribonucleoside 5'-triphosphate = DNA(n+1) + diphosphate</text>
        <dbReference type="Rhea" id="RHEA:22508"/>
        <dbReference type="Rhea" id="RHEA-COMP:17339"/>
        <dbReference type="Rhea" id="RHEA-COMP:17340"/>
        <dbReference type="ChEBI" id="CHEBI:33019"/>
        <dbReference type="ChEBI" id="CHEBI:61560"/>
        <dbReference type="ChEBI" id="CHEBI:173112"/>
        <dbReference type="EC" id="2.7.7.7"/>
    </reaction>
</comment>
<dbReference type="InterPro" id="IPR011708">
    <property type="entry name" value="DNA_pol3_alpha_NTPase_dom"/>
</dbReference>
<sequence length="1058" mass="121229">MFLNCHSYHSLRYGTISVEELVRSAAQCGVTALALTDINTVTGIYEFYRSCNASGIKPLVGIEFRNGGSCQFIGLAKNADGVAEMNRFLTGHNFKKSEIPATPSGFENTFVVYPVTNIPDCLGDDEYVGIRPDQLYQLFRPELRKLISKMVMLHPVTLTSPEDIDLHRILRAIDGNKLLSMLRDEDCCGADEVLFSQTELEGRYCEYPQIVANTRRLVSECNYVFDFSEPKNKKYYMGSRESDIRLLTSLAMKGLDWRYGADSTEARARVEKELAVIDQLEFSGYFLITWDIVQYSTRRGFIHIGRGSGANSIIAYCLGITDICPLELDLYFERFLNVNRKSPPDFDIDWSWKERDEILTYIFTKYGRDHVAFTGTNVEFKYRSIMREVGKVFGLPKAEIDFLANNPMDIHDGNPVVKDIHRFGRMLEKFPNQRSMHSCGVLISEKPITCYSALEMPPKQFPIVQFDMHTVEEIGLEKFDILSQRGIGSIMDAVQLIRRNRNVDIDITDTKLTKNESECNQYLGRGQTIGCFYIESPAMRGLLRRLKCDNYKTLVAASSIIRPGVAQSGMMKEYIFRHNYPDRFEYFHPVFEEQLGETYGIMVYQEDVIKIALHYGGLPASDGDILRRAMSGKGRSKAQLDRIRGDFLRCCREKGHPDALSEEIYRQIESFAGYSFCKAHSASYAVESYWSLYLKVYFPIDFMTAVINNDGGFYRTEVYVHEARMSGAAIHNPCVNNSIFETTLYGDDIYLGFKHLKSLRNETAISIEGERESNGQFVSLEDFISRVPIGIESVQILIFIGAFRFTGIGKNELILKARQILNNYRRNPGAMLLFEEPQVEFEIPVLERSPLEDAYDEIELLSFATSFTPFDLLKTKYRGEVMAKELHKFHKQKIRMVAYLISRKHVPTKKGTMYFGTWVDVEGNYFDTAHFPDCLQESPFRGGGCYLFEGIVEVDYHFPTITVTRMGKLAFIPDPRYEQHRSQQFKVYDLINEDVSMTQRAPYPQEHEINLPRYRMADGELQDGVHPIPKNIRSFMEKLFINGNFATDGKGRILKNNG</sequence>
<evidence type="ECO:0000256" key="6">
    <source>
        <dbReference type="ARBA" id="ARBA00049244"/>
    </source>
</evidence>
<dbReference type="NCBIfam" id="TIGR00594">
    <property type="entry name" value="polc"/>
    <property type="match status" value="1"/>
</dbReference>
<dbReference type="InterPro" id="IPR003141">
    <property type="entry name" value="Pol/His_phosphatase_N"/>
</dbReference>
<dbReference type="Gene3D" id="1.10.150.870">
    <property type="match status" value="1"/>
</dbReference>
<dbReference type="EMBL" id="RQVR01000010">
    <property type="protein sequence ID" value="RRJ90738.1"/>
    <property type="molecule type" value="Genomic_DNA"/>
</dbReference>
<dbReference type="CDD" id="cd07431">
    <property type="entry name" value="PHP_PolIIIA"/>
    <property type="match status" value="1"/>
</dbReference>
<evidence type="ECO:0000256" key="2">
    <source>
        <dbReference type="ARBA" id="ARBA00022679"/>
    </source>
</evidence>
<evidence type="ECO:0000256" key="4">
    <source>
        <dbReference type="ARBA" id="ARBA00022705"/>
    </source>
</evidence>
<dbReference type="EC" id="2.7.7.7" evidence="1"/>
<evidence type="ECO:0000313" key="8">
    <source>
        <dbReference type="EMBL" id="RRJ90738.1"/>
    </source>
</evidence>
<evidence type="ECO:0000256" key="1">
    <source>
        <dbReference type="ARBA" id="ARBA00012417"/>
    </source>
</evidence>
<comment type="caution">
    <text evidence="8">The sequence shown here is derived from an EMBL/GenBank/DDBJ whole genome shotgun (WGS) entry which is preliminary data.</text>
</comment>
<dbReference type="InterPro" id="IPR004805">
    <property type="entry name" value="DnaE2/DnaE/PolC"/>
</dbReference>
<dbReference type="Gene3D" id="3.20.20.140">
    <property type="entry name" value="Metal-dependent hydrolases"/>
    <property type="match status" value="2"/>
</dbReference>
<keyword evidence="3 8" id="KW-0548">Nucleotidyltransferase</keyword>
<keyword evidence="2 8" id="KW-0808">Transferase</keyword>
<reference evidence="8 9" key="1">
    <citation type="submission" date="2018-11" db="EMBL/GenBank/DDBJ databases">
        <title>Flavobacterium sp. nov., YIM 102600 draft genome.</title>
        <authorList>
            <person name="Li G."/>
            <person name="Jiang Y."/>
        </authorList>
    </citation>
    <scope>NUCLEOTIDE SEQUENCE [LARGE SCALE GENOMIC DNA]</scope>
    <source>
        <strain evidence="8 9">YIM 102600</strain>
    </source>
</reference>
<evidence type="ECO:0000313" key="9">
    <source>
        <dbReference type="Proteomes" id="UP000271937"/>
    </source>
</evidence>